<evidence type="ECO:0000256" key="10">
    <source>
        <dbReference type="RuleBase" id="RU004504"/>
    </source>
</evidence>
<keyword evidence="13" id="KW-1185">Reference proteome</keyword>
<evidence type="ECO:0000256" key="5">
    <source>
        <dbReference type="ARBA" id="ARBA00022723"/>
    </source>
</evidence>
<dbReference type="SUPFAM" id="SSF53383">
    <property type="entry name" value="PLP-dependent transferases"/>
    <property type="match status" value="1"/>
</dbReference>
<dbReference type="GO" id="GO:0046872">
    <property type="term" value="F:metal ion binding"/>
    <property type="evidence" value="ECO:0007669"/>
    <property type="project" value="UniProtKB-KW"/>
</dbReference>
<feature type="domain" description="Aminotransferase class V" evidence="11">
    <location>
        <begin position="4"/>
        <end position="366"/>
    </location>
</feature>
<keyword evidence="5" id="KW-0479">Metal-binding</keyword>
<dbReference type="PANTHER" id="PTHR11601">
    <property type="entry name" value="CYSTEINE DESULFURYLASE FAMILY MEMBER"/>
    <property type="match status" value="1"/>
</dbReference>
<evidence type="ECO:0000256" key="3">
    <source>
        <dbReference type="ARBA" id="ARBA00012239"/>
    </source>
</evidence>
<dbReference type="Gene3D" id="1.10.260.50">
    <property type="match status" value="1"/>
</dbReference>
<evidence type="ECO:0000259" key="11">
    <source>
        <dbReference type="Pfam" id="PF00266"/>
    </source>
</evidence>
<reference evidence="12" key="1">
    <citation type="submission" date="2022-02" db="EMBL/GenBank/DDBJ databases">
        <title>Paenibacillus sp. MBLB1832 Whole Genome Shotgun Sequencing.</title>
        <authorList>
            <person name="Hwang C.Y."/>
            <person name="Cho E.-S."/>
            <person name="Seo M.-J."/>
        </authorList>
    </citation>
    <scope>NUCLEOTIDE SEQUENCE</scope>
    <source>
        <strain evidence="12">MBLB1832</strain>
    </source>
</reference>
<dbReference type="GO" id="GO:0051536">
    <property type="term" value="F:iron-sulfur cluster binding"/>
    <property type="evidence" value="ECO:0007669"/>
    <property type="project" value="UniProtKB-KW"/>
</dbReference>
<dbReference type="Gene3D" id="3.40.640.10">
    <property type="entry name" value="Type I PLP-dependent aspartate aminotransferase-like (Major domain)"/>
    <property type="match status" value="1"/>
</dbReference>
<evidence type="ECO:0000256" key="8">
    <source>
        <dbReference type="ARBA" id="ARBA00023014"/>
    </source>
</evidence>
<comment type="catalytic activity">
    <reaction evidence="9">
        <text>(sulfur carrier)-H + L-cysteine = (sulfur carrier)-SH + L-alanine</text>
        <dbReference type="Rhea" id="RHEA:43892"/>
        <dbReference type="Rhea" id="RHEA-COMP:14737"/>
        <dbReference type="Rhea" id="RHEA-COMP:14739"/>
        <dbReference type="ChEBI" id="CHEBI:29917"/>
        <dbReference type="ChEBI" id="CHEBI:35235"/>
        <dbReference type="ChEBI" id="CHEBI:57972"/>
        <dbReference type="ChEBI" id="CHEBI:64428"/>
        <dbReference type="EC" id="2.8.1.7"/>
    </reaction>
</comment>
<keyword evidence="6" id="KW-0663">Pyridoxal phosphate</keyword>
<dbReference type="InterPro" id="IPR015422">
    <property type="entry name" value="PyrdxlP-dep_Trfase_small"/>
</dbReference>
<dbReference type="NCBIfam" id="NF002806">
    <property type="entry name" value="PRK02948.1"/>
    <property type="match status" value="1"/>
</dbReference>
<dbReference type="InterPro" id="IPR015424">
    <property type="entry name" value="PyrdxlP-dep_Trfase"/>
</dbReference>
<evidence type="ECO:0000256" key="9">
    <source>
        <dbReference type="ARBA" id="ARBA00050776"/>
    </source>
</evidence>
<dbReference type="KEGG" id="proo:MJB10_07295"/>
<evidence type="ECO:0000313" key="12">
    <source>
        <dbReference type="EMBL" id="WNR45896.1"/>
    </source>
</evidence>
<dbReference type="Pfam" id="PF00266">
    <property type="entry name" value="Aminotran_5"/>
    <property type="match status" value="1"/>
</dbReference>
<evidence type="ECO:0000256" key="7">
    <source>
        <dbReference type="ARBA" id="ARBA00023004"/>
    </source>
</evidence>
<dbReference type="FunFam" id="3.40.640.10:FF:000084">
    <property type="entry name" value="IscS-like cysteine desulfurase"/>
    <property type="match status" value="1"/>
</dbReference>
<dbReference type="AlphaFoldDB" id="A0AA96LSU2"/>
<evidence type="ECO:0000256" key="6">
    <source>
        <dbReference type="ARBA" id="ARBA00022898"/>
    </source>
</evidence>
<sequence length="382" mass="41480">MEPIYLDHAATTPVHPDVWEAMLPFYTANYGNPSSTHSFGRAARTALNRFRDGMARALGCLPSELVFTSGGTESNNMAIFGIMDGRQPGKKHVITTMIEHHAVLHPCEHLESLGFEVTYLPVGPSGLVQVNDVEAAIRPETALISMMYVNNEVGTIQPIEQVGRLARKHGIPFHVDAVQALGKLPLDLAQLPVDVMSLSAHKIYGPKGAGALYVSKHTRLLPHVFGGSQERKRRAGTENVAAIAGFARAVERILPLREESYKHASELRHLMIATLEKQLGSDAIVINGDQEQCVPHILNISFPGISTETLLMNLDLADVAAASGSACTSGSLEVSHVLRAMQLPENVTHSAVRFSFGMGNSREQIETAAHKVATIIQRLRTK</sequence>
<dbReference type="InterPro" id="IPR000192">
    <property type="entry name" value="Aminotrans_V_dom"/>
</dbReference>
<keyword evidence="8" id="KW-0411">Iron-sulfur</keyword>
<dbReference type="PANTHER" id="PTHR11601:SF34">
    <property type="entry name" value="CYSTEINE DESULFURASE"/>
    <property type="match status" value="1"/>
</dbReference>
<dbReference type="PIRSF" id="PIRSF005572">
    <property type="entry name" value="NifS"/>
    <property type="match status" value="1"/>
</dbReference>
<dbReference type="RefSeq" id="WP_314803040.1">
    <property type="nucleotide sequence ID" value="NZ_CP130319.1"/>
</dbReference>
<comment type="cofactor">
    <cofactor evidence="1 10">
        <name>pyridoxal 5'-phosphate</name>
        <dbReference type="ChEBI" id="CHEBI:597326"/>
    </cofactor>
</comment>
<dbReference type="EMBL" id="CP130319">
    <property type="protein sequence ID" value="WNR45896.1"/>
    <property type="molecule type" value="Genomic_DNA"/>
</dbReference>
<dbReference type="Proteomes" id="UP001304650">
    <property type="component" value="Chromosome"/>
</dbReference>
<dbReference type="InterPro" id="IPR015421">
    <property type="entry name" value="PyrdxlP-dep_Trfase_major"/>
</dbReference>
<evidence type="ECO:0000313" key="13">
    <source>
        <dbReference type="Proteomes" id="UP001304650"/>
    </source>
</evidence>
<evidence type="ECO:0000256" key="4">
    <source>
        <dbReference type="ARBA" id="ARBA00022679"/>
    </source>
</evidence>
<dbReference type="InterPro" id="IPR020578">
    <property type="entry name" value="Aminotrans_V_PyrdxlP_BS"/>
</dbReference>
<accession>A0AA96LSU2</accession>
<dbReference type="Gene3D" id="3.90.1150.10">
    <property type="entry name" value="Aspartate Aminotransferase, domain 1"/>
    <property type="match status" value="1"/>
</dbReference>
<dbReference type="GO" id="GO:0031071">
    <property type="term" value="F:cysteine desulfurase activity"/>
    <property type="evidence" value="ECO:0007669"/>
    <property type="project" value="UniProtKB-EC"/>
</dbReference>
<name>A0AA96LSU2_9BACL</name>
<dbReference type="EC" id="2.8.1.7" evidence="3"/>
<keyword evidence="4" id="KW-0808">Transferase</keyword>
<comment type="similarity">
    <text evidence="2">Belongs to the class-V pyridoxal-phosphate-dependent aminotransferase family. NifS/IscS subfamily.</text>
</comment>
<dbReference type="PROSITE" id="PS00595">
    <property type="entry name" value="AA_TRANSFER_CLASS_5"/>
    <property type="match status" value="1"/>
</dbReference>
<protein>
    <recommendedName>
        <fullName evidence="3">cysteine desulfurase</fullName>
        <ecNumber evidence="3">2.8.1.7</ecNumber>
    </recommendedName>
</protein>
<gene>
    <name evidence="12" type="ORF">MJB10_07295</name>
</gene>
<organism evidence="12 13">
    <name type="scientific">Paenibacillus roseopurpureus</name>
    <dbReference type="NCBI Taxonomy" id="2918901"/>
    <lineage>
        <taxon>Bacteria</taxon>
        <taxon>Bacillati</taxon>
        <taxon>Bacillota</taxon>
        <taxon>Bacilli</taxon>
        <taxon>Bacillales</taxon>
        <taxon>Paenibacillaceae</taxon>
        <taxon>Paenibacillus</taxon>
    </lineage>
</organism>
<proteinExistence type="inferred from homology"/>
<evidence type="ECO:0000256" key="1">
    <source>
        <dbReference type="ARBA" id="ARBA00001933"/>
    </source>
</evidence>
<evidence type="ECO:0000256" key="2">
    <source>
        <dbReference type="ARBA" id="ARBA00006490"/>
    </source>
</evidence>
<dbReference type="InterPro" id="IPR016454">
    <property type="entry name" value="Cysteine_dSase"/>
</dbReference>
<keyword evidence="7" id="KW-0408">Iron</keyword>